<dbReference type="AlphaFoldDB" id="A0A328DHC1"/>
<dbReference type="Proteomes" id="UP000249390">
    <property type="component" value="Unassembled WGS sequence"/>
</dbReference>
<proteinExistence type="predicted"/>
<feature type="compositionally biased region" description="Basic and acidic residues" evidence="1">
    <location>
        <begin position="68"/>
        <end position="84"/>
    </location>
</feature>
<organism evidence="2 3">
    <name type="scientific">Cuscuta australis</name>
    <dbReference type="NCBI Taxonomy" id="267555"/>
    <lineage>
        <taxon>Eukaryota</taxon>
        <taxon>Viridiplantae</taxon>
        <taxon>Streptophyta</taxon>
        <taxon>Embryophyta</taxon>
        <taxon>Tracheophyta</taxon>
        <taxon>Spermatophyta</taxon>
        <taxon>Magnoliopsida</taxon>
        <taxon>eudicotyledons</taxon>
        <taxon>Gunneridae</taxon>
        <taxon>Pentapetalae</taxon>
        <taxon>asterids</taxon>
        <taxon>lamiids</taxon>
        <taxon>Solanales</taxon>
        <taxon>Convolvulaceae</taxon>
        <taxon>Cuscuteae</taxon>
        <taxon>Cuscuta</taxon>
        <taxon>Cuscuta subgen. Grammica</taxon>
        <taxon>Cuscuta sect. Cleistogrammica</taxon>
    </lineage>
</organism>
<evidence type="ECO:0000313" key="2">
    <source>
        <dbReference type="EMBL" id="RAL44826.1"/>
    </source>
</evidence>
<feature type="region of interest" description="Disordered" evidence="1">
    <location>
        <begin position="24"/>
        <end position="59"/>
    </location>
</feature>
<keyword evidence="3" id="KW-1185">Reference proteome</keyword>
<evidence type="ECO:0000313" key="3">
    <source>
        <dbReference type="Proteomes" id="UP000249390"/>
    </source>
</evidence>
<sequence length="84" mass="9733">MRSSWNRYYKIPLLLLIYHSSTKSTKEFPDQPSDSAAGNRPLRGFPKTSTRGRMPYHSDYDANINASEEQKIGMNHEKVDEKEN</sequence>
<comment type="caution">
    <text evidence="2">The sequence shown here is derived from an EMBL/GenBank/DDBJ whole genome shotgun (WGS) entry which is preliminary data.</text>
</comment>
<dbReference type="EMBL" id="NQVE01000142">
    <property type="protein sequence ID" value="RAL44826.1"/>
    <property type="molecule type" value="Genomic_DNA"/>
</dbReference>
<feature type="region of interest" description="Disordered" evidence="1">
    <location>
        <begin position="65"/>
        <end position="84"/>
    </location>
</feature>
<protein>
    <submittedName>
        <fullName evidence="2">Uncharacterized protein</fullName>
    </submittedName>
</protein>
<reference evidence="2 3" key="1">
    <citation type="submission" date="2018-06" db="EMBL/GenBank/DDBJ databases">
        <title>The Genome of Cuscuta australis (Dodder) Provides Insight into the Evolution of Plant Parasitism.</title>
        <authorList>
            <person name="Liu H."/>
        </authorList>
    </citation>
    <scope>NUCLEOTIDE SEQUENCE [LARGE SCALE GENOMIC DNA]</scope>
    <source>
        <strain evidence="3">cv. Yunnan</strain>
        <tissue evidence="2">Vines</tissue>
    </source>
</reference>
<evidence type="ECO:0000256" key="1">
    <source>
        <dbReference type="SAM" id="MobiDB-lite"/>
    </source>
</evidence>
<accession>A0A328DHC1</accession>
<name>A0A328DHC1_9ASTE</name>
<gene>
    <name evidence="2" type="ORF">DM860_003585</name>
</gene>